<gene>
    <name evidence="2" type="ORF">SAMN04488118_102214</name>
</gene>
<dbReference type="Proteomes" id="UP000198767">
    <property type="component" value="Unassembled WGS sequence"/>
</dbReference>
<evidence type="ECO:0000313" key="3">
    <source>
        <dbReference type="Proteomes" id="UP000198767"/>
    </source>
</evidence>
<accession>A0A1G5PXF1</accession>
<dbReference type="RefSeq" id="WP_332835855.1">
    <property type="nucleotide sequence ID" value="NZ_FMWG01000002.1"/>
</dbReference>
<proteinExistence type="predicted"/>
<dbReference type="Pfam" id="PF20172">
    <property type="entry name" value="DUF6538"/>
    <property type="match status" value="1"/>
</dbReference>
<organism evidence="2 3">
    <name type="scientific">Epibacterium ulvae</name>
    <dbReference type="NCBI Taxonomy" id="1156985"/>
    <lineage>
        <taxon>Bacteria</taxon>
        <taxon>Pseudomonadati</taxon>
        <taxon>Pseudomonadota</taxon>
        <taxon>Alphaproteobacteria</taxon>
        <taxon>Rhodobacterales</taxon>
        <taxon>Roseobacteraceae</taxon>
        <taxon>Epibacterium</taxon>
    </lineage>
</organism>
<dbReference type="InterPro" id="IPR046668">
    <property type="entry name" value="DUF6538"/>
</dbReference>
<keyword evidence="3" id="KW-1185">Reference proteome</keyword>
<protein>
    <recommendedName>
        <fullName evidence="1">DUF6538 domain-containing protein</fullName>
    </recommendedName>
</protein>
<evidence type="ECO:0000313" key="2">
    <source>
        <dbReference type="EMBL" id="SCZ53930.1"/>
    </source>
</evidence>
<dbReference type="AlphaFoldDB" id="A0A1G5PXF1"/>
<evidence type="ECO:0000259" key="1">
    <source>
        <dbReference type="Pfam" id="PF20172"/>
    </source>
</evidence>
<dbReference type="EMBL" id="FMWG01000002">
    <property type="protein sequence ID" value="SCZ53930.1"/>
    <property type="molecule type" value="Genomic_DNA"/>
</dbReference>
<name>A0A1G5PXF1_9RHOB</name>
<feature type="domain" description="DUF6538" evidence="1">
    <location>
        <begin position="3"/>
        <end position="54"/>
    </location>
</feature>
<dbReference type="STRING" id="1156985.SAMN04488118_102214"/>
<reference evidence="2 3" key="1">
    <citation type="submission" date="2016-10" db="EMBL/GenBank/DDBJ databases">
        <authorList>
            <person name="de Groot N.N."/>
        </authorList>
    </citation>
    <scope>NUCLEOTIDE SEQUENCE [LARGE SCALE GENOMIC DNA]</scope>
    <source>
        <strain evidence="2 3">U95</strain>
    </source>
</reference>
<sequence length="70" mass="8215">MVGRTYRFHMRAPKRFAVVERRKEIDLSLKTSDLLHAEAKGLEQEKSLQSMWEARMAGLNPDYEAIIKYC</sequence>